<dbReference type="Pfam" id="PF00528">
    <property type="entry name" value="BPD_transp_1"/>
    <property type="match status" value="1"/>
</dbReference>
<accession>A0ABQ3NAX9</accession>
<evidence type="ECO:0000256" key="1">
    <source>
        <dbReference type="ARBA" id="ARBA00004651"/>
    </source>
</evidence>
<dbReference type="InterPro" id="IPR035906">
    <property type="entry name" value="MetI-like_sf"/>
</dbReference>
<feature type="transmembrane region" description="Helical" evidence="7">
    <location>
        <begin position="156"/>
        <end position="177"/>
    </location>
</feature>
<evidence type="ECO:0000256" key="6">
    <source>
        <dbReference type="ARBA" id="ARBA00023136"/>
    </source>
</evidence>
<comment type="similarity">
    <text evidence="7">Belongs to the binding-protein-dependent transport system permease family.</text>
</comment>
<organism evidence="9 10">
    <name type="scientific">Neobacillus kokaensis</name>
    <dbReference type="NCBI Taxonomy" id="2759023"/>
    <lineage>
        <taxon>Bacteria</taxon>
        <taxon>Bacillati</taxon>
        <taxon>Bacillota</taxon>
        <taxon>Bacilli</taxon>
        <taxon>Bacillales</taxon>
        <taxon>Bacillaceae</taxon>
        <taxon>Neobacillus</taxon>
    </lineage>
</organism>
<feature type="transmembrane region" description="Helical" evidence="7">
    <location>
        <begin position="98"/>
        <end position="120"/>
    </location>
</feature>
<dbReference type="CDD" id="cd06261">
    <property type="entry name" value="TM_PBP2"/>
    <property type="match status" value="1"/>
</dbReference>
<comment type="caution">
    <text evidence="9">The sequence shown here is derived from an EMBL/GenBank/DDBJ whole genome shotgun (WGS) entry which is preliminary data.</text>
</comment>
<dbReference type="PANTHER" id="PTHR30193">
    <property type="entry name" value="ABC TRANSPORTER PERMEASE PROTEIN"/>
    <property type="match status" value="1"/>
</dbReference>
<evidence type="ECO:0000256" key="3">
    <source>
        <dbReference type="ARBA" id="ARBA00022475"/>
    </source>
</evidence>
<evidence type="ECO:0000256" key="2">
    <source>
        <dbReference type="ARBA" id="ARBA00022448"/>
    </source>
</evidence>
<dbReference type="PROSITE" id="PS50928">
    <property type="entry name" value="ABC_TM1"/>
    <property type="match status" value="1"/>
</dbReference>
<proteinExistence type="inferred from homology"/>
<reference evidence="9 10" key="1">
    <citation type="journal article" date="2022" name="Int. J. Syst. Evol. Microbiol.">
        <title>Neobacillus kokaensis sp. nov., isolated from soil.</title>
        <authorList>
            <person name="Yuki K."/>
            <person name="Matsubara H."/>
            <person name="Yamaguchi S."/>
        </authorList>
    </citation>
    <scope>NUCLEOTIDE SEQUENCE [LARGE SCALE GENOMIC DNA]</scope>
    <source>
        <strain evidence="9 10">LOB 377</strain>
    </source>
</reference>
<evidence type="ECO:0000256" key="5">
    <source>
        <dbReference type="ARBA" id="ARBA00022989"/>
    </source>
</evidence>
<evidence type="ECO:0000259" key="8">
    <source>
        <dbReference type="PROSITE" id="PS50928"/>
    </source>
</evidence>
<name>A0ABQ3NAX9_9BACI</name>
<feature type="transmembrane region" description="Helical" evidence="7">
    <location>
        <begin position="48"/>
        <end position="68"/>
    </location>
</feature>
<keyword evidence="3" id="KW-1003">Cell membrane</keyword>
<keyword evidence="5 7" id="KW-1133">Transmembrane helix</keyword>
<feature type="transmembrane region" description="Helical" evidence="7">
    <location>
        <begin position="14"/>
        <end position="36"/>
    </location>
</feature>
<keyword evidence="10" id="KW-1185">Reference proteome</keyword>
<feature type="transmembrane region" description="Helical" evidence="7">
    <location>
        <begin position="209"/>
        <end position="229"/>
    </location>
</feature>
<sequence length="236" mass="25986">MFQDEGFYLSLKNVLIFILGSFILIMPFSFILALIITSKIKGKRFFRVSYFIPSILPLTALGLLWQFLLKGKGGLINNIFVSIGLDQWAMDWLGDPDIAIFSVVAVNAWIFCGLNMIIFASGMVSIPEEIYEAATIDGANGFQKVLYITVPLMKEIFKIFSILAVTQSIRVFAQVYVMTGGGPNGATEVPTTMLYNQSFVYNNFGGGNAIATFIVVTALVSTIVLNRLFQGKARSA</sequence>
<evidence type="ECO:0000313" key="9">
    <source>
        <dbReference type="EMBL" id="GHI01067.1"/>
    </source>
</evidence>
<dbReference type="Gene3D" id="1.10.3720.10">
    <property type="entry name" value="MetI-like"/>
    <property type="match status" value="1"/>
</dbReference>
<feature type="domain" description="ABC transmembrane type-1" evidence="8">
    <location>
        <begin position="11"/>
        <end position="225"/>
    </location>
</feature>
<dbReference type="InterPro" id="IPR051393">
    <property type="entry name" value="ABC_transporter_permease"/>
</dbReference>
<protein>
    <recommendedName>
        <fullName evidence="8">ABC transmembrane type-1 domain-containing protein</fullName>
    </recommendedName>
</protein>
<keyword evidence="6 7" id="KW-0472">Membrane</keyword>
<evidence type="ECO:0000313" key="10">
    <source>
        <dbReference type="Proteomes" id="UP000637074"/>
    </source>
</evidence>
<keyword evidence="4 7" id="KW-0812">Transmembrane</keyword>
<keyword evidence="2 7" id="KW-0813">Transport</keyword>
<evidence type="ECO:0000256" key="4">
    <source>
        <dbReference type="ARBA" id="ARBA00022692"/>
    </source>
</evidence>
<dbReference type="PANTHER" id="PTHR30193:SF37">
    <property type="entry name" value="INNER MEMBRANE ABC TRANSPORTER PERMEASE PROTEIN YCJO"/>
    <property type="match status" value="1"/>
</dbReference>
<comment type="subcellular location">
    <subcellularLocation>
        <location evidence="1 7">Cell membrane</location>
        <topology evidence="1 7">Multi-pass membrane protein</topology>
    </subcellularLocation>
</comment>
<gene>
    <name evidence="9" type="ORF">AM1BK_46090</name>
</gene>
<evidence type="ECO:0000256" key="7">
    <source>
        <dbReference type="RuleBase" id="RU363032"/>
    </source>
</evidence>
<dbReference type="RefSeq" id="WP_223282863.1">
    <property type="nucleotide sequence ID" value="NZ_BNDS01000033.1"/>
</dbReference>
<dbReference type="Proteomes" id="UP000637074">
    <property type="component" value="Unassembled WGS sequence"/>
</dbReference>
<dbReference type="SUPFAM" id="SSF161098">
    <property type="entry name" value="MetI-like"/>
    <property type="match status" value="1"/>
</dbReference>
<dbReference type="InterPro" id="IPR000515">
    <property type="entry name" value="MetI-like"/>
</dbReference>
<dbReference type="EMBL" id="BNDS01000033">
    <property type="protein sequence ID" value="GHI01067.1"/>
    <property type="molecule type" value="Genomic_DNA"/>
</dbReference>